<reference evidence="10 11" key="1">
    <citation type="journal article" date="2009" name="J. Bacteriol.">
        <title>Complete and draft genome sequences of six members of the Aquificales.</title>
        <authorList>
            <person name="Reysenbach A.L."/>
            <person name="Hamamura N."/>
            <person name="Podar M."/>
            <person name="Griffiths E."/>
            <person name="Ferreira S."/>
            <person name="Hochstein R."/>
            <person name="Heidelberg J."/>
            <person name="Johnson J."/>
            <person name="Mead D."/>
            <person name="Pohorille A."/>
            <person name="Sarmiento M."/>
            <person name="Schweighofer K."/>
            <person name="Seshadri R."/>
            <person name="Voytek M.A."/>
        </authorList>
    </citation>
    <scope>NUCLEOTIDE SEQUENCE [LARGE SCALE GENOMIC DNA]</scope>
    <source>
        <strain evidence="11">DSM 14350 / EX-H1</strain>
    </source>
</reference>
<comment type="similarity">
    <text evidence="2">Belongs to the purine nucleoside phosphorylase YfiH/LACC1 family.</text>
</comment>
<dbReference type="AlphaFoldDB" id="C0QSG3"/>
<dbReference type="eggNOG" id="COG1496">
    <property type="taxonomic scope" value="Bacteria"/>
</dbReference>
<dbReference type="Proteomes" id="UP000001366">
    <property type="component" value="Chromosome"/>
</dbReference>
<dbReference type="PANTHER" id="PTHR30616">
    <property type="entry name" value="UNCHARACTERIZED PROTEIN YFIH"/>
    <property type="match status" value="1"/>
</dbReference>
<evidence type="ECO:0000256" key="4">
    <source>
        <dbReference type="ARBA" id="ARBA00022723"/>
    </source>
</evidence>
<comment type="catalytic activity">
    <reaction evidence="1">
        <text>inosine + phosphate = alpha-D-ribose 1-phosphate + hypoxanthine</text>
        <dbReference type="Rhea" id="RHEA:27646"/>
        <dbReference type="ChEBI" id="CHEBI:17368"/>
        <dbReference type="ChEBI" id="CHEBI:17596"/>
        <dbReference type="ChEBI" id="CHEBI:43474"/>
        <dbReference type="ChEBI" id="CHEBI:57720"/>
        <dbReference type="EC" id="2.4.2.1"/>
    </reaction>
    <physiologicalReaction direction="left-to-right" evidence="1">
        <dbReference type="Rhea" id="RHEA:27647"/>
    </physiologicalReaction>
</comment>
<sequence length="207" mass="23832">MGKLNVVFTARKDGNMRNFQKRKETAQNFGFTDIYIPKQKHTDIITDLENPDTVADGVYTEKKMRPVGVLTADCMAVVMSDMERVVVVHAGWRGLLNGIVDKGLDYFTDRKDLIVFVSPHARACCYEVKEDFVDYAKRSGVSEEYFTYRDGRIYFSMSDLLIDRLKSCGIERVIDVSLCTICDGEFFSYRKGDFEERILTFSWLSED</sequence>
<evidence type="ECO:0000313" key="10">
    <source>
        <dbReference type="EMBL" id="ACO04682.1"/>
    </source>
</evidence>
<evidence type="ECO:0000256" key="3">
    <source>
        <dbReference type="ARBA" id="ARBA00022679"/>
    </source>
</evidence>
<dbReference type="GO" id="GO:0017061">
    <property type="term" value="F:S-methyl-5-thioadenosine phosphorylase activity"/>
    <property type="evidence" value="ECO:0007669"/>
    <property type="project" value="UniProtKB-EC"/>
</dbReference>
<evidence type="ECO:0000313" key="11">
    <source>
        <dbReference type="Proteomes" id="UP000001366"/>
    </source>
</evidence>
<dbReference type="Pfam" id="PF02578">
    <property type="entry name" value="Cu-oxidase_4"/>
    <property type="match status" value="1"/>
</dbReference>
<dbReference type="GO" id="GO:0016787">
    <property type="term" value="F:hydrolase activity"/>
    <property type="evidence" value="ECO:0007669"/>
    <property type="project" value="UniProtKB-KW"/>
</dbReference>
<gene>
    <name evidence="10" type="ordered locus">PERMA_1847</name>
</gene>
<evidence type="ECO:0000256" key="6">
    <source>
        <dbReference type="ARBA" id="ARBA00022833"/>
    </source>
</evidence>
<dbReference type="HOGENOM" id="CLU_065784_2_0_0"/>
<dbReference type="STRING" id="123214.PERMA_1847"/>
<evidence type="ECO:0008006" key="12">
    <source>
        <dbReference type="Google" id="ProtNLM"/>
    </source>
</evidence>
<dbReference type="Gene3D" id="3.60.140.10">
    <property type="entry name" value="CNF1/YfiH-like putative cysteine hydrolases"/>
    <property type="match status" value="1"/>
</dbReference>
<evidence type="ECO:0000256" key="8">
    <source>
        <dbReference type="ARBA" id="ARBA00048968"/>
    </source>
</evidence>
<evidence type="ECO:0000256" key="5">
    <source>
        <dbReference type="ARBA" id="ARBA00022801"/>
    </source>
</evidence>
<evidence type="ECO:0000256" key="1">
    <source>
        <dbReference type="ARBA" id="ARBA00000553"/>
    </source>
</evidence>
<keyword evidence="6" id="KW-0862">Zinc</keyword>
<comment type="catalytic activity">
    <reaction evidence="7">
        <text>adenosine + H2O + H(+) = inosine + NH4(+)</text>
        <dbReference type="Rhea" id="RHEA:24408"/>
        <dbReference type="ChEBI" id="CHEBI:15377"/>
        <dbReference type="ChEBI" id="CHEBI:15378"/>
        <dbReference type="ChEBI" id="CHEBI:16335"/>
        <dbReference type="ChEBI" id="CHEBI:17596"/>
        <dbReference type="ChEBI" id="CHEBI:28938"/>
        <dbReference type="EC" id="3.5.4.4"/>
    </reaction>
    <physiologicalReaction direction="left-to-right" evidence="7">
        <dbReference type="Rhea" id="RHEA:24409"/>
    </physiologicalReaction>
</comment>
<evidence type="ECO:0000256" key="7">
    <source>
        <dbReference type="ARBA" id="ARBA00047989"/>
    </source>
</evidence>
<proteinExistence type="inferred from homology"/>
<comment type="catalytic activity">
    <reaction evidence="9">
        <text>S-methyl-5'-thioadenosine + phosphate = 5-(methylsulfanyl)-alpha-D-ribose 1-phosphate + adenine</text>
        <dbReference type="Rhea" id="RHEA:11852"/>
        <dbReference type="ChEBI" id="CHEBI:16708"/>
        <dbReference type="ChEBI" id="CHEBI:17509"/>
        <dbReference type="ChEBI" id="CHEBI:43474"/>
        <dbReference type="ChEBI" id="CHEBI:58533"/>
        <dbReference type="EC" id="2.4.2.28"/>
    </reaction>
    <physiologicalReaction direction="left-to-right" evidence="9">
        <dbReference type="Rhea" id="RHEA:11853"/>
    </physiologicalReaction>
</comment>
<keyword evidence="4" id="KW-0479">Metal-binding</keyword>
<dbReference type="CDD" id="cd16833">
    <property type="entry name" value="YfiH"/>
    <property type="match status" value="1"/>
</dbReference>
<keyword evidence="3" id="KW-0808">Transferase</keyword>
<dbReference type="PANTHER" id="PTHR30616:SF2">
    <property type="entry name" value="PURINE NUCLEOSIDE PHOSPHORYLASE LACC1"/>
    <property type="match status" value="1"/>
</dbReference>
<dbReference type="EMBL" id="CP001230">
    <property type="protein sequence ID" value="ACO04682.1"/>
    <property type="molecule type" value="Genomic_DNA"/>
</dbReference>
<evidence type="ECO:0000256" key="9">
    <source>
        <dbReference type="ARBA" id="ARBA00049893"/>
    </source>
</evidence>
<dbReference type="KEGG" id="pmx:PERMA_1847"/>
<name>C0QSG3_PERMH</name>
<dbReference type="PaxDb" id="123214-PERMA_1847"/>
<keyword evidence="5" id="KW-0378">Hydrolase</keyword>
<dbReference type="InterPro" id="IPR011324">
    <property type="entry name" value="Cytotoxic_necrot_fac-like_cat"/>
</dbReference>
<organism evidence="10 11">
    <name type="scientific">Persephonella marina (strain DSM 14350 / EX-H1)</name>
    <dbReference type="NCBI Taxonomy" id="123214"/>
    <lineage>
        <taxon>Bacteria</taxon>
        <taxon>Pseudomonadati</taxon>
        <taxon>Aquificota</taxon>
        <taxon>Aquificia</taxon>
        <taxon>Aquificales</taxon>
        <taxon>Hydrogenothermaceae</taxon>
        <taxon>Persephonella</taxon>
    </lineage>
</organism>
<comment type="catalytic activity">
    <reaction evidence="8">
        <text>adenosine + phosphate = alpha-D-ribose 1-phosphate + adenine</text>
        <dbReference type="Rhea" id="RHEA:27642"/>
        <dbReference type="ChEBI" id="CHEBI:16335"/>
        <dbReference type="ChEBI" id="CHEBI:16708"/>
        <dbReference type="ChEBI" id="CHEBI:43474"/>
        <dbReference type="ChEBI" id="CHEBI:57720"/>
        <dbReference type="EC" id="2.4.2.1"/>
    </reaction>
    <physiologicalReaction direction="left-to-right" evidence="8">
        <dbReference type="Rhea" id="RHEA:27643"/>
    </physiologicalReaction>
</comment>
<dbReference type="GO" id="GO:0005507">
    <property type="term" value="F:copper ion binding"/>
    <property type="evidence" value="ECO:0007669"/>
    <property type="project" value="TreeGrafter"/>
</dbReference>
<keyword evidence="11" id="KW-1185">Reference proteome</keyword>
<protein>
    <recommendedName>
        <fullName evidence="12">Purine nucleoside phosphorylase</fullName>
    </recommendedName>
</protein>
<dbReference type="InterPro" id="IPR003730">
    <property type="entry name" value="Cu_polyphenol_OxRdtase"/>
</dbReference>
<dbReference type="InterPro" id="IPR038371">
    <property type="entry name" value="Cu_polyphenol_OxRdtase_sf"/>
</dbReference>
<evidence type="ECO:0000256" key="2">
    <source>
        <dbReference type="ARBA" id="ARBA00007353"/>
    </source>
</evidence>
<accession>C0QSG3</accession>
<dbReference type="SUPFAM" id="SSF64438">
    <property type="entry name" value="CNF1/YfiH-like putative cysteine hydrolases"/>
    <property type="match status" value="1"/>
</dbReference>